<evidence type="ECO:0000256" key="1">
    <source>
        <dbReference type="SAM" id="SignalP"/>
    </source>
</evidence>
<dbReference type="HOGENOM" id="CLU_571002_0_0_12"/>
<dbReference type="RefSeq" id="WP_010695069.1">
    <property type="nucleotide sequence ID" value="NZ_KB442453.1"/>
</dbReference>
<name>M2BT18_TREDN</name>
<sequence length="478" mass="52086">MKKNVILLFAAALLTAVLILQTSCNLTAPEYGVLTLDFENGAARSIGANGLPNLSDSTMQIDITGNSIVPITKRLEKDEPKVFSQILPVGETVHIKVSIITPSATWAGFTGLTVESGDNEVAVKLNKVIASMRPVLFSAIQSDPTNPYTFKLNMSGTPLEITQPGPNTPSNSFFCTRDGKGRLYAAYHDGFNGFEIQRYTSEGSSDKQVDLTNIGSAVDVKGLTTDLKTGKVYVTEGGNIYEIKDDAAPLHTPKAVLLTDSGTGGSYHAIAAYNGYLFAYETDGGVKRLRMRKLIAGGSGVDWGIIYQTVQDPLKDIIPITGDPVIAHQSGQCQDMFAYGNKVYMVFTIGAPYLIGLGSKIFYGGVLEYTYTEDGHMTESGRYGFGGMESYIEYPGGSGTAVYRFTGEPQDRFYGARRIIGFEDGVLYIADDGAIFRSLELVNDYKLIANINRIAKLDTRSGTLTFENTDAKWYREWR</sequence>
<proteinExistence type="predicted"/>
<gene>
    <name evidence="2" type="ORF">HMPREF9733_01236</name>
</gene>
<evidence type="ECO:0000313" key="3">
    <source>
        <dbReference type="Proteomes" id="UP000016183"/>
    </source>
</evidence>
<dbReference type="AlphaFoldDB" id="M2BT18"/>
<keyword evidence="1" id="KW-0732">Signal</keyword>
<feature type="signal peptide" evidence="1">
    <location>
        <begin position="1"/>
        <end position="28"/>
    </location>
</feature>
<evidence type="ECO:0000313" key="2">
    <source>
        <dbReference type="EMBL" id="EMB25174.1"/>
    </source>
</evidence>
<feature type="chain" id="PRO_5004020610" description="Antigen" evidence="1">
    <location>
        <begin position="29"/>
        <end position="478"/>
    </location>
</feature>
<dbReference type="EMBL" id="AGDZ01000019">
    <property type="protein sequence ID" value="EMB25174.1"/>
    <property type="molecule type" value="Genomic_DNA"/>
</dbReference>
<dbReference type="PATRIC" id="fig|999437.3.peg.1262"/>
<dbReference type="Proteomes" id="UP000016183">
    <property type="component" value="Unassembled WGS sequence"/>
</dbReference>
<dbReference type="SUPFAM" id="SSF63825">
    <property type="entry name" value="YWTD domain"/>
    <property type="match status" value="1"/>
</dbReference>
<protein>
    <recommendedName>
        <fullName evidence="4">Antigen</fullName>
    </recommendedName>
</protein>
<organism evidence="2 3">
    <name type="scientific">Treponema denticola SP33</name>
    <dbReference type="NCBI Taxonomy" id="999437"/>
    <lineage>
        <taxon>Bacteria</taxon>
        <taxon>Pseudomonadati</taxon>
        <taxon>Spirochaetota</taxon>
        <taxon>Spirochaetia</taxon>
        <taxon>Spirochaetales</taxon>
        <taxon>Treponemataceae</taxon>
        <taxon>Treponema</taxon>
    </lineage>
</organism>
<comment type="caution">
    <text evidence="2">The sequence shown here is derived from an EMBL/GenBank/DDBJ whole genome shotgun (WGS) entry which is preliminary data.</text>
</comment>
<evidence type="ECO:0008006" key="4">
    <source>
        <dbReference type="Google" id="ProtNLM"/>
    </source>
</evidence>
<dbReference type="OrthoDB" id="8864425at2"/>
<accession>M2BT18</accession>
<reference evidence="2 3" key="1">
    <citation type="submission" date="2012-01" db="EMBL/GenBank/DDBJ databases">
        <title>The Genome Sequence of Treponema denticola SP33.</title>
        <authorList>
            <consortium name="The Broad Institute Genome Sequencing Platform"/>
            <person name="Earl A."/>
            <person name="Ward D."/>
            <person name="Feldgarden M."/>
            <person name="Gevers D."/>
            <person name="Blanton J.M."/>
            <person name="Fenno C.J."/>
            <person name="Baranova O.V."/>
            <person name="Mathney J."/>
            <person name="Dewhirst F.E."/>
            <person name="Izard J."/>
            <person name="Young S.K."/>
            <person name="Zeng Q."/>
            <person name="Gargeya S."/>
            <person name="Fitzgerald M."/>
            <person name="Haas B."/>
            <person name="Abouelleil A."/>
            <person name="Alvarado L."/>
            <person name="Arachchi H.M."/>
            <person name="Berlin A."/>
            <person name="Chapman S.B."/>
            <person name="Gearin G."/>
            <person name="Goldberg J."/>
            <person name="Griggs A."/>
            <person name="Gujja S."/>
            <person name="Hansen M."/>
            <person name="Heiman D."/>
            <person name="Howarth C."/>
            <person name="Larimer J."/>
            <person name="Lui A."/>
            <person name="MacDonald P.J.P."/>
            <person name="McCowen C."/>
            <person name="Montmayeur A."/>
            <person name="Murphy C."/>
            <person name="Neiman D."/>
            <person name="Pearson M."/>
            <person name="Priest M."/>
            <person name="Roberts A."/>
            <person name="Saif S."/>
            <person name="Shea T."/>
            <person name="Sisk P."/>
            <person name="Stolte C."/>
            <person name="Sykes S."/>
            <person name="Wortman J."/>
            <person name="Nusbaum C."/>
            <person name="Birren B."/>
        </authorList>
    </citation>
    <scope>NUCLEOTIDE SEQUENCE [LARGE SCALE GENOMIC DNA]</scope>
    <source>
        <strain evidence="2 3">SP33</strain>
    </source>
</reference>